<comment type="subunit">
    <text evidence="9">Component of the proteasome complex.</text>
</comment>
<dbReference type="GO" id="GO:0005839">
    <property type="term" value="C:proteasome core complex"/>
    <property type="evidence" value="ECO:0007669"/>
    <property type="project" value="InterPro"/>
</dbReference>
<keyword evidence="7 9" id="KW-0539">Nucleus</keyword>
<comment type="caution">
    <text evidence="12">The sequence shown here is derived from an EMBL/GenBank/DDBJ whole genome shotgun (WGS) entry which is preliminary data.</text>
</comment>
<comment type="similarity">
    <text evidence="9">Belongs to the peptidase T1B family.</text>
</comment>
<keyword evidence="3" id="KW-0645">Protease</keyword>
<evidence type="ECO:0000256" key="8">
    <source>
        <dbReference type="PIRSR" id="PIRSR600243-1"/>
    </source>
</evidence>
<sequence length="237" mass="25420">MQVLQQQSAFDFSDEVRCATHLKSQKQTFVKTGTTICGLIFDGGVVIAADTRSTGGHIVADRNCKKIHYISEKMYCCGAGTAADTFAVTDMARDQLTLLSMKTGREPLVGVAKHIMCNHLFRYHGGVSAALILGGVDSQGPHLVSIQPHGSYDQLPYATLGSGSLAAQSVLDTSYRAGLTKDEAMLVAIRAIEAGIINDMGSGSNVDICVITQEKTEFIRSIRKTGNESAGKEERFV</sequence>
<reference evidence="13 16" key="2">
    <citation type="submission" date="2024-07" db="EMBL/GenBank/DDBJ databases">
        <authorList>
            <person name="Akdeniz Z."/>
        </authorList>
    </citation>
    <scope>NUCLEOTIDE SEQUENCE [LARGE SCALE GENOMIC DNA]</scope>
</reference>
<dbReference type="EMBL" id="CAXDID020000146">
    <property type="protein sequence ID" value="CAL6040735.1"/>
    <property type="molecule type" value="Genomic_DNA"/>
</dbReference>
<dbReference type="EMBL" id="CAXDID020000018">
    <property type="protein sequence ID" value="CAL5985093.1"/>
    <property type="molecule type" value="Genomic_DNA"/>
</dbReference>
<organism evidence="12">
    <name type="scientific">Hexamita inflata</name>
    <dbReference type="NCBI Taxonomy" id="28002"/>
    <lineage>
        <taxon>Eukaryota</taxon>
        <taxon>Metamonada</taxon>
        <taxon>Diplomonadida</taxon>
        <taxon>Hexamitidae</taxon>
        <taxon>Hexamitinae</taxon>
        <taxon>Hexamita</taxon>
    </lineage>
</organism>
<keyword evidence="6 9" id="KW-0647">Proteasome</keyword>
<comment type="subcellular location">
    <subcellularLocation>
        <location evidence="9">Cytoplasm</location>
    </subcellularLocation>
    <subcellularLocation>
        <location evidence="9">Nucleus</location>
    </subcellularLocation>
</comment>
<evidence type="ECO:0000256" key="1">
    <source>
        <dbReference type="ARBA" id="ARBA00001198"/>
    </source>
</evidence>
<dbReference type="GO" id="GO:0005737">
    <property type="term" value="C:cytoplasm"/>
    <property type="evidence" value="ECO:0007669"/>
    <property type="project" value="UniProtKB-SubCell"/>
</dbReference>
<comment type="catalytic activity">
    <reaction evidence="1">
        <text>Cleavage of peptide bonds with very broad specificity.</text>
        <dbReference type="EC" id="3.4.25.1"/>
    </reaction>
</comment>
<dbReference type="Pfam" id="PF00227">
    <property type="entry name" value="Proteasome"/>
    <property type="match status" value="1"/>
</dbReference>
<dbReference type="Gene3D" id="3.60.20.10">
    <property type="entry name" value="Glutamine Phosphoribosylpyrophosphate, subunit 1, domain 1"/>
    <property type="match status" value="1"/>
</dbReference>
<evidence type="ECO:0000313" key="16">
    <source>
        <dbReference type="Proteomes" id="UP001642409"/>
    </source>
</evidence>
<name>A0AA86QUX5_9EUKA</name>
<evidence type="ECO:0000313" key="13">
    <source>
        <dbReference type="EMBL" id="CAL5985093.1"/>
    </source>
</evidence>
<dbReference type="InterPro" id="IPR029055">
    <property type="entry name" value="Ntn_hydrolases_N"/>
</dbReference>
<dbReference type="InterPro" id="IPR023333">
    <property type="entry name" value="Proteasome_suB-type"/>
</dbReference>
<dbReference type="InterPro" id="IPR016050">
    <property type="entry name" value="Proteasome_bsu_CS"/>
</dbReference>
<evidence type="ECO:0000256" key="2">
    <source>
        <dbReference type="ARBA" id="ARBA00022490"/>
    </source>
</evidence>
<dbReference type="PROSITE" id="PS00854">
    <property type="entry name" value="PROTEASOME_BETA_1"/>
    <property type="match status" value="1"/>
</dbReference>
<dbReference type="EMBL" id="CATOUU010000834">
    <property type="protein sequence ID" value="CAI9952652.1"/>
    <property type="molecule type" value="Genomic_DNA"/>
</dbReference>
<evidence type="ECO:0000313" key="14">
    <source>
        <dbReference type="EMBL" id="CAL6025281.1"/>
    </source>
</evidence>
<evidence type="ECO:0000256" key="5">
    <source>
        <dbReference type="ARBA" id="ARBA00022801"/>
    </source>
</evidence>
<comment type="function">
    <text evidence="9">Component of the proteasome, a multicatalytic proteinase complex which is characterized by its ability to cleave peptides with Arg, Phe, Tyr, Leu, and Glu adjacent to the leaving group at neutral or slightly basic pH. The proteasome has an ATP-dependent proteolytic activity.</text>
</comment>
<dbReference type="PROSITE" id="PS51476">
    <property type="entry name" value="PROTEASOME_BETA_2"/>
    <property type="match status" value="1"/>
</dbReference>
<evidence type="ECO:0000256" key="6">
    <source>
        <dbReference type="ARBA" id="ARBA00022942"/>
    </source>
</evidence>
<dbReference type="EMBL" id="CAXDID020000098">
    <property type="protein sequence ID" value="CAL6025281.1"/>
    <property type="molecule type" value="Genomic_DNA"/>
</dbReference>
<gene>
    <name evidence="10" type="ORF">HINF_LOCUS24443</name>
    <name evidence="14" type="ORF">HINF_LOCUS30119</name>
    <name evidence="15" type="ORF">HINF_LOCUS38479</name>
    <name evidence="11" type="ORF">HINF_LOCUS40297</name>
    <name evidence="12" type="ORF">HINF_LOCUS47484</name>
    <name evidence="13" type="ORF">HINF_LOCUS8554</name>
</gene>
<dbReference type="GO" id="GO:0005634">
    <property type="term" value="C:nucleus"/>
    <property type="evidence" value="ECO:0007669"/>
    <property type="project" value="UniProtKB-SubCell"/>
</dbReference>
<evidence type="ECO:0000313" key="10">
    <source>
        <dbReference type="EMBL" id="CAI9936798.1"/>
    </source>
</evidence>
<keyword evidence="16" id="KW-1185">Reference proteome</keyword>
<evidence type="ECO:0000256" key="4">
    <source>
        <dbReference type="ARBA" id="ARBA00022698"/>
    </source>
</evidence>
<feature type="active site" description="Nucleophile" evidence="8">
    <location>
        <position position="34"/>
    </location>
</feature>
<keyword evidence="2 9" id="KW-0963">Cytoplasm</keyword>
<dbReference type="EMBL" id="CATOUU010000924">
    <property type="protein sequence ID" value="CAI9959839.1"/>
    <property type="molecule type" value="Genomic_DNA"/>
</dbReference>
<dbReference type="AlphaFoldDB" id="A0AA86QUX5"/>
<evidence type="ECO:0000313" key="11">
    <source>
        <dbReference type="EMBL" id="CAI9952652.1"/>
    </source>
</evidence>
<dbReference type="GO" id="GO:0004298">
    <property type="term" value="F:threonine-type endopeptidase activity"/>
    <property type="evidence" value="ECO:0007669"/>
    <property type="project" value="UniProtKB-KW"/>
</dbReference>
<dbReference type="InterPro" id="IPR000243">
    <property type="entry name" value="Pept_T1A_subB"/>
</dbReference>
<keyword evidence="5" id="KW-0378">Hydrolase</keyword>
<dbReference type="PRINTS" id="PR00141">
    <property type="entry name" value="PROTEASOME"/>
</dbReference>
<dbReference type="PANTHER" id="PTHR32194">
    <property type="entry name" value="METALLOPROTEASE TLDD"/>
    <property type="match status" value="1"/>
</dbReference>
<accession>A0AA86QUX5</accession>
<evidence type="ECO:0000256" key="9">
    <source>
        <dbReference type="RuleBase" id="RU004203"/>
    </source>
</evidence>
<dbReference type="PANTHER" id="PTHR32194:SF4">
    <property type="entry name" value="PROTEASOME SUBUNIT BETA TYPE-7"/>
    <property type="match status" value="1"/>
</dbReference>
<dbReference type="InterPro" id="IPR001353">
    <property type="entry name" value="Proteasome_sua/b"/>
</dbReference>
<evidence type="ECO:0000313" key="15">
    <source>
        <dbReference type="EMBL" id="CAL6040735.1"/>
    </source>
</evidence>
<proteinExistence type="inferred from homology"/>
<keyword evidence="4" id="KW-0888">Threonine protease</keyword>
<dbReference type="Proteomes" id="UP001642409">
    <property type="component" value="Unassembled WGS sequence"/>
</dbReference>
<evidence type="ECO:0000313" key="12">
    <source>
        <dbReference type="EMBL" id="CAI9959839.1"/>
    </source>
</evidence>
<evidence type="ECO:0000256" key="7">
    <source>
        <dbReference type="ARBA" id="ARBA00023242"/>
    </source>
</evidence>
<dbReference type="GO" id="GO:0051603">
    <property type="term" value="P:proteolysis involved in protein catabolic process"/>
    <property type="evidence" value="ECO:0007669"/>
    <property type="project" value="InterPro"/>
</dbReference>
<dbReference type="CDD" id="cd03763">
    <property type="entry name" value="proteasome_beta_type_7"/>
    <property type="match status" value="1"/>
</dbReference>
<dbReference type="SUPFAM" id="SSF56235">
    <property type="entry name" value="N-terminal nucleophile aminohydrolases (Ntn hydrolases)"/>
    <property type="match status" value="1"/>
</dbReference>
<evidence type="ECO:0000256" key="3">
    <source>
        <dbReference type="ARBA" id="ARBA00022670"/>
    </source>
</evidence>
<reference evidence="12" key="1">
    <citation type="submission" date="2023-06" db="EMBL/GenBank/DDBJ databases">
        <authorList>
            <person name="Kurt Z."/>
        </authorList>
    </citation>
    <scope>NUCLEOTIDE SEQUENCE</scope>
</reference>
<dbReference type="EMBL" id="CATOUU010000642">
    <property type="protein sequence ID" value="CAI9936798.1"/>
    <property type="molecule type" value="Genomic_DNA"/>
</dbReference>
<protein>
    <recommendedName>
        <fullName evidence="9">Proteasome subunit beta</fullName>
    </recommendedName>
</protein>